<dbReference type="AlphaFoldDB" id="A0A821XSX3"/>
<gene>
    <name evidence="1" type="ORF">PMACD_LOCUS15394</name>
</gene>
<evidence type="ECO:0000313" key="2">
    <source>
        <dbReference type="Proteomes" id="UP000663880"/>
    </source>
</evidence>
<keyword evidence="2" id="KW-1185">Reference proteome</keyword>
<accession>A0A821XSX3</accession>
<sequence>MAAAADFTTTPHCPTIASLQLENYVDPAPVPSVSIDFHSLVTPSHISPVPTSKKTTNNRRRLHLEITLTDIATRNETAIPTDEDAECFFSNGKYSEDKRGEVQCFMCELLVHGACSGYESGVYICEY</sequence>
<organism evidence="1 2">
    <name type="scientific">Pieris macdunnoughi</name>
    <dbReference type="NCBI Taxonomy" id="345717"/>
    <lineage>
        <taxon>Eukaryota</taxon>
        <taxon>Metazoa</taxon>
        <taxon>Ecdysozoa</taxon>
        <taxon>Arthropoda</taxon>
        <taxon>Hexapoda</taxon>
        <taxon>Insecta</taxon>
        <taxon>Pterygota</taxon>
        <taxon>Neoptera</taxon>
        <taxon>Endopterygota</taxon>
        <taxon>Lepidoptera</taxon>
        <taxon>Glossata</taxon>
        <taxon>Ditrysia</taxon>
        <taxon>Papilionoidea</taxon>
        <taxon>Pieridae</taxon>
        <taxon>Pierinae</taxon>
        <taxon>Pieris</taxon>
    </lineage>
</organism>
<dbReference type="EMBL" id="CAJOBZ010000070">
    <property type="protein sequence ID" value="CAF4948045.1"/>
    <property type="molecule type" value="Genomic_DNA"/>
</dbReference>
<name>A0A821XSX3_9NEOP</name>
<comment type="caution">
    <text evidence="1">The sequence shown here is derived from an EMBL/GenBank/DDBJ whole genome shotgun (WGS) entry which is preliminary data.</text>
</comment>
<evidence type="ECO:0000313" key="1">
    <source>
        <dbReference type="EMBL" id="CAF4948045.1"/>
    </source>
</evidence>
<reference evidence="1" key="1">
    <citation type="submission" date="2021-02" db="EMBL/GenBank/DDBJ databases">
        <authorList>
            <person name="Steward A R."/>
        </authorList>
    </citation>
    <scope>NUCLEOTIDE SEQUENCE</scope>
</reference>
<dbReference type="Proteomes" id="UP000663880">
    <property type="component" value="Unassembled WGS sequence"/>
</dbReference>
<proteinExistence type="predicted"/>
<protein>
    <submittedName>
        <fullName evidence="1">Uncharacterized protein</fullName>
    </submittedName>
</protein>
<dbReference type="OrthoDB" id="6928601at2759"/>